<comment type="subcellular location">
    <subcellularLocation>
        <location evidence="1">Cell envelope</location>
    </subcellularLocation>
</comment>
<dbReference type="Proteomes" id="UP001620514">
    <property type="component" value="Unassembled WGS sequence"/>
</dbReference>
<evidence type="ECO:0000259" key="5">
    <source>
        <dbReference type="Pfam" id="PF13407"/>
    </source>
</evidence>
<organism evidence="6 7">
    <name type="scientific">Caballeronia udeis</name>
    <dbReference type="NCBI Taxonomy" id="1232866"/>
    <lineage>
        <taxon>Bacteria</taxon>
        <taxon>Pseudomonadati</taxon>
        <taxon>Pseudomonadota</taxon>
        <taxon>Betaproteobacteria</taxon>
        <taxon>Burkholderiales</taxon>
        <taxon>Burkholderiaceae</taxon>
        <taxon>Caballeronia</taxon>
    </lineage>
</organism>
<evidence type="ECO:0000256" key="3">
    <source>
        <dbReference type="ARBA" id="ARBA00022729"/>
    </source>
</evidence>
<evidence type="ECO:0000256" key="2">
    <source>
        <dbReference type="ARBA" id="ARBA00007639"/>
    </source>
</evidence>
<feature type="domain" description="Periplasmic binding protein" evidence="5">
    <location>
        <begin position="30"/>
        <end position="289"/>
    </location>
</feature>
<dbReference type="Pfam" id="PF13407">
    <property type="entry name" value="Peripla_BP_4"/>
    <property type="match status" value="1"/>
</dbReference>
<evidence type="ECO:0000256" key="1">
    <source>
        <dbReference type="ARBA" id="ARBA00004196"/>
    </source>
</evidence>
<comment type="similarity">
    <text evidence="2">Belongs to the bacterial solute-binding protein 2 family.</text>
</comment>
<name>A0ABW8MY16_9BURK</name>
<dbReference type="EMBL" id="JBIYDN010000056">
    <property type="protein sequence ID" value="MFK4448642.1"/>
    <property type="molecule type" value="Genomic_DNA"/>
</dbReference>
<dbReference type="PANTHER" id="PTHR46847:SF1">
    <property type="entry name" value="D-ALLOSE-BINDING PERIPLASMIC PROTEIN-RELATED"/>
    <property type="match status" value="1"/>
</dbReference>
<dbReference type="SUPFAM" id="SSF53822">
    <property type="entry name" value="Periplasmic binding protein-like I"/>
    <property type="match status" value="1"/>
</dbReference>
<sequence length="313" mass="33478">MKNSTIAHALTAATLLFSSISAVWAAPDTIGLSQESLDHPWLANQRRQIEAACNTAGIRLLATDGQGNVATQIAGIEDMQSKGIKLLLVQAGKAEGLRQELQSLKERGIPYMFVGKPIENAGAITMVSGDNRGLGVDAGQFFVDSLIQKYGKPKGNVVVIEGIPGDETSLNRVGGFLSIVKKYPDIKVVASQPGDYRRPKAYEVMQNILQAHPQGTIDMVFAANGEMALGVIQAIKESGRSKEIKVTGLDGQKEEFDAIRAGDESATWLYPPAGTEGMAVALKILKGEKVPPKIVLPTVRVTKDNVDTVKPAF</sequence>
<keyword evidence="6" id="KW-0762">Sugar transport</keyword>
<protein>
    <submittedName>
        <fullName evidence="6">ABC-type sugar transport system substrate-binding protein</fullName>
    </submittedName>
</protein>
<evidence type="ECO:0000256" key="4">
    <source>
        <dbReference type="SAM" id="SignalP"/>
    </source>
</evidence>
<accession>A0ABW8MY16</accession>
<keyword evidence="6" id="KW-0813">Transport</keyword>
<comment type="caution">
    <text evidence="6">The sequence shown here is derived from an EMBL/GenBank/DDBJ whole genome shotgun (WGS) entry which is preliminary data.</text>
</comment>
<feature type="chain" id="PRO_5047503874" evidence="4">
    <location>
        <begin position="26"/>
        <end position="313"/>
    </location>
</feature>
<evidence type="ECO:0000313" key="7">
    <source>
        <dbReference type="Proteomes" id="UP001620514"/>
    </source>
</evidence>
<dbReference type="Gene3D" id="3.40.50.2300">
    <property type="match status" value="2"/>
</dbReference>
<dbReference type="InterPro" id="IPR025997">
    <property type="entry name" value="SBP_2_dom"/>
</dbReference>
<feature type="signal peptide" evidence="4">
    <location>
        <begin position="1"/>
        <end position="25"/>
    </location>
</feature>
<gene>
    <name evidence="6" type="ORF">ABH943_008686</name>
</gene>
<keyword evidence="7" id="KW-1185">Reference proteome</keyword>
<evidence type="ECO:0000313" key="6">
    <source>
        <dbReference type="EMBL" id="MFK4448642.1"/>
    </source>
</evidence>
<dbReference type="CDD" id="cd06308">
    <property type="entry name" value="PBP1_sensor_kinase-like"/>
    <property type="match status" value="1"/>
</dbReference>
<keyword evidence="3 4" id="KW-0732">Signal</keyword>
<proteinExistence type="inferred from homology"/>
<dbReference type="RefSeq" id="WP_404615098.1">
    <property type="nucleotide sequence ID" value="NZ_JBIYDN010000056.1"/>
</dbReference>
<dbReference type="InterPro" id="IPR028082">
    <property type="entry name" value="Peripla_BP_I"/>
</dbReference>
<dbReference type="PANTHER" id="PTHR46847">
    <property type="entry name" value="D-ALLOSE-BINDING PERIPLASMIC PROTEIN-RELATED"/>
    <property type="match status" value="1"/>
</dbReference>
<reference evidence="6 7" key="1">
    <citation type="submission" date="2024-11" db="EMBL/GenBank/DDBJ databases">
        <title>Using genomics to understand microbial adaptation to soil warming.</title>
        <authorList>
            <person name="Deangelis K.M. PhD."/>
        </authorList>
    </citation>
    <scope>NUCLEOTIDE SEQUENCE [LARGE SCALE GENOMIC DNA]</scope>
    <source>
        <strain evidence="6 7">GAS97</strain>
    </source>
</reference>